<organism evidence="3 4">
    <name type="scientific">Paracidovorax wautersii</name>
    <dbReference type="NCBI Taxonomy" id="1177982"/>
    <lineage>
        <taxon>Bacteria</taxon>
        <taxon>Pseudomonadati</taxon>
        <taxon>Pseudomonadota</taxon>
        <taxon>Betaproteobacteria</taxon>
        <taxon>Burkholderiales</taxon>
        <taxon>Comamonadaceae</taxon>
        <taxon>Paracidovorax</taxon>
    </lineage>
</organism>
<dbReference type="EMBL" id="WNDQ01000010">
    <property type="protein sequence ID" value="KAF1022603.1"/>
    <property type="molecule type" value="Genomic_DNA"/>
</dbReference>
<dbReference type="InterPro" id="IPR036291">
    <property type="entry name" value="NAD(P)-bd_dom_sf"/>
</dbReference>
<name>A0A7V8FQL7_9BURK</name>
<comment type="similarity">
    <text evidence="1">Belongs to the short-chain dehydrogenases/reductases (SDR) family.</text>
</comment>
<accession>A0A7V8FQL7</accession>
<evidence type="ECO:0000313" key="3">
    <source>
        <dbReference type="EMBL" id="KAF1022603.1"/>
    </source>
</evidence>
<dbReference type="PANTHER" id="PTHR42760:SF129">
    <property type="entry name" value="OXIDOREDUCTASE"/>
    <property type="match status" value="1"/>
</dbReference>
<dbReference type="PRINTS" id="PR00080">
    <property type="entry name" value="SDRFAMILY"/>
</dbReference>
<keyword evidence="2" id="KW-0560">Oxidoreductase</keyword>
<dbReference type="InterPro" id="IPR020904">
    <property type="entry name" value="Sc_DH/Rdtase_CS"/>
</dbReference>
<dbReference type="PRINTS" id="PR00081">
    <property type="entry name" value="GDHRDH"/>
</dbReference>
<dbReference type="GO" id="GO:0016616">
    <property type="term" value="F:oxidoreductase activity, acting on the CH-OH group of donors, NAD or NADP as acceptor"/>
    <property type="evidence" value="ECO:0007669"/>
    <property type="project" value="TreeGrafter"/>
</dbReference>
<evidence type="ECO:0000256" key="1">
    <source>
        <dbReference type="ARBA" id="ARBA00006484"/>
    </source>
</evidence>
<dbReference type="SUPFAM" id="SSF51735">
    <property type="entry name" value="NAD(P)-binding Rossmann-fold domains"/>
    <property type="match status" value="1"/>
</dbReference>
<dbReference type="InterPro" id="IPR002347">
    <property type="entry name" value="SDR_fam"/>
</dbReference>
<dbReference type="AlphaFoldDB" id="A0A7V8FQL7"/>
<gene>
    <name evidence="3" type="ORF">GAK30_00976</name>
</gene>
<reference evidence="4" key="1">
    <citation type="journal article" date="2020" name="MBio">
        <title>Horizontal gene transfer to a defensive symbiont with a reduced genome amongst a multipartite beetle microbiome.</title>
        <authorList>
            <person name="Waterworth S.C."/>
            <person name="Florez L.V."/>
            <person name="Rees E.R."/>
            <person name="Hertweck C."/>
            <person name="Kaltenpoth M."/>
            <person name="Kwan J.C."/>
        </authorList>
    </citation>
    <scope>NUCLEOTIDE SEQUENCE [LARGE SCALE GENOMIC DNA]</scope>
</reference>
<dbReference type="PANTHER" id="PTHR42760">
    <property type="entry name" value="SHORT-CHAIN DEHYDROGENASES/REDUCTASES FAMILY MEMBER"/>
    <property type="match status" value="1"/>
</dbReference>
<evidence type="ECO:0000256" key="2">
    <source>
        <dbReference type="ARBA" id="ARBA00023002"/>
    </source>
</evidence>
<dbReference type="Gene3D" id="3.40.50.720">
    <property type="entry name" value="NAD(P)-binding Rossmann-like Domain"/>
    <property type="match status" value="1"/>
</dbReference>
<dbReference type="FunFam" id="3.40.50.720:FF:000173">
    <property type="entry name" value="3-oxoacyl-[acyl-carrier protein] reductase"/>
    <property type="match status" value="1"/>
</dbReference>
<comment type="caution">
    <text evidence="3">The sequence shown here is derived from an EMBL/GenBank/DDBJ whole genome shotgun (WGS) entry which is preliminary data.</text>
</comment>
<protein>
    <submittedName>
        <fullName evidence="3">2-dehydro-3-deoxy-L-rhamnonate dehydrogenase (NAD(+))</fullName>
    </submittedName>
</protein>
<dbReference type="Proteomes" id="UP000461670">
    <property type="component" value="Unassembled WGS sequence"/>
</dbReference>
<evidence type="ECO:0000313" key="4">
    <source>
        <dbReference type="Proteomes" id="UP000461670"/>
    </source>
</evidence>
<dbReference type="Pfam" id="PF13561">
    <property type="entry name" value="adh_short_C2"/>
    <property type="match status" value="1"/>
</dbReference>
<proteinExistence type="inferred from homology"/>
<dbReference type="PROSITE" id="PS00061">
    <property type="entry name" value="ADH_SHORT"/>
    <property type="match status" value="1"/>
</dbReference>
<sequence>MTRTAVIAGACGGIGRAVAQRLAADGLRLALWDIDATGLAEMATSLRAGGTEVLTCAADLTREACVARALQETTQAWPAVDVLVHGAGVTGPCLPVVGYPLDAWQRTLDINLTSAFLCARAAVPLVRQSEHGRIVFLSSIAGKEGNAEMAAYSAAKAGVIALTKSLGKELAHTPARVNCIAPAVIETALVRQMTPEALAASLSRIPVGRMGRPAEVAALVAWLASAECSFSTGAVFDLSGGRATY</sequence>
<dbReference type="GO" id="GO:0030497">
    <property type="term" value="P:fatty acid elongation"/>
    <property type="evidence" value="ECO:0007669"/>
    <property type="project" value="TreeGrafter"/>
</dbReference>